<comment type="caution">
    <text evidence="3">The sequence shown here is derived from an EMBL/GenBank/DDBJ whole genome shotgun (WGS) entry which is preliminary data.</text>
</comment>
<dbReference type="EMBL" id="CAJVCH010080262">
    <property type="protein sequence ID" value="CAG7721514.1"/>
    <property type="molecule type" value="Genomic_DNA"/>
</dbReference>
<dbReference type="GO" id="GO:0016020">
    <property type="term" value="C:membrane"/>
    <property type="evidence" value="ECO:0007669"/>
    <property type="project" value="GOC"/>
</dbReference>
<name>A0A8J2JTQ1_9HEXA</name>
<dbReference type="AlphaFoldDB" id="A0A8J2JTQ1"/>
<dbReference type="GO" id="GO:0001729">
    <property type="term" value="F:ceramide kinase activity"/>
    <property type="evidence" value="ECO:0007669"/>
    <property type="project" value="TreeGrafter"/>
</dbReference>
<accession>A0A8J2JTQ1</accession>
<dbReference type="SMART" id="SM00046">
    <property type="entry name" value="DAGKc"/>
    <property type="match status" value="1"/>
</dbReference>
<evidence type="ECO:0000313" key="4">
    <source>
        <dbReference type="Proteomes" id="UP000708208"/>
    </source>
</evidence>
<dbReference type="Pfam" id="PF00781">
    <property type="entry name" value="DAGK_cat"/>
    <property type="match status" value="1"/>
</dbReference>
<sequence>MGNNEPVMQDVFEVSSQPYKVSLFHHQITWCPQRRGCEDLSELVNLKIHDVLSVELLNCINSDENQNRTEAGCCVTVSSPNDNSARESLIINFAQRKKNSNDWKPKQTRFSHSDSNVLNNWLSFIQSKIQGIKSRPKNLLFFVNPYGGKRKASKIFEKQVRPLLIMCNVKSTVINTKYRNHVTEFLTSMSKDKLCEYDVVVAVGGDGTMCEVVSGLLMRGLDISQGDEAPLSPSPVPVAVIPAGSSNALAYTLHGTGDATTGAIHMILGGSVPLDVAAIRNHSGIHRFIVGQMSYGHLGDTLHDSEKLRWMGPKRYDYAGFRKFLSHATYQGSIDMKLSADEFHKHPTVCDGGSGCKECMASGNAEKPSEWRRVEGKFLGISGANISCRCALSPMGMAPFAHLSDGFIDLTLVKKASRVGHLRYLLRIAGDSRRALALPFVERYRVEEFIFTPVQCCEPSSSQDSIIRGPFMEAGSSASMVACGCDVRKQEKLHSVWNCDGELFLQPSVRVTVHKNLIRIMSRNLPDFSSINQQEHSSSRPSTVGSASQSNYDIRSGWM</sequence>
<dbReference type="InterPro" id="IPR045363">
    <property type="entry name" value="CERK_C"/>
</dbReference>
<dbReference type="PANTHER" id="PTHR12358">
    <property type="entry name" value="SPHINGOSINE KINASE"/>
    <property type="match status" value="1"/>
</dbReference>
<organism evidence="3 4">
    <name type="scientific">Allacma fusca</name>
    <dbReference type="NCBI Taxonomy" id="39272"/>
    <lineage>
        <taxon>Eukaryota</taxon>
        <taxon>Metazoa</taxon>
        <taxon>Ecdysozoa</taxon>
        <taxon>Arthropoda</taxon>
        <taxon>Hexapoda</taxon>
        <taxon>Collembola</taxon>
        <taxon>Symphypleona</taxon>
        <taxon>Sminthuridae</taxon>
        <taxon>Allacma</taxon>
    </lineage>
</organism>
<dbReference type="InterPro" id="IPR001206">
    <property type="entry name" value="Diacylglycerol_kinase_cat_dom"/>
</dbReference>
<proteinExistence type="predicted"/>
<protein>
    <recommendedName>
        <fullName evidence="2">DAGKc domain-containing protein</fullName>
    </recommendedName>
</protein>
<feature type="domain" description="DAGKc" evidence="2">
    <location>
        <begin position="134"/>
        <end position="283"/>
    </location>
</feature>
<dbReference type="PROSITE" id="PS50146">
    <property type="entry name" value="DAGK"/>
    <property type="match status" value="1"/>
</dbReference>
<evidence type="ECO:0000256" key="1">
    <source>
        <dbReference type="SAM" id="MobiDB-lite"/>
    </source>
</evidence>
<dbReference type="PANTHER" id="PTHR12358:SF111">
    <property type="entry name" value="CERAMIDE KINASE, ISOFORM A"/>
    <property type="match status" value="1"/>
</dbReference>
<dbReference type="GO" id="GO:0006672">
    <property type="term" value="P:ceramide metabolic process"/>
    <property type="evidence" value="ECO:0007669"/>
    <property type="project" value="TreeGrafter"/>
</dbReference>
<feature type="compositionally biased region" description="Polar residues" evidence="1">
    <location>
        <begin position="530"/>
        <end position="553"/>
    </location>
</feature>
<keyword evidence="4" id="KW-1185">Reference proteome</keyword>
<gene>
    <name evidence="3" type="ORF">AFUS01_LOCUS10726</name>
</gene>
<evidence type="ECO:0000259" key="2">
    <source>
        <dbReference type="PROSITE" id="PS50146"/>
    </source>
</evidence>
<dbReference type="Proteomes" id="UP000708208">
    <property type="component" value="Unassembled WGS sequence"/>
</dbReference>
<dbReference type="InterPro" id="IPR050187">
    <property type="entry name" value="Lipid_Phosphate_FormReg"/>
</dbReference>
<dbReference type="OrthoDB" id="530923at2759"/>
<feature type="region of interest" description="Disordered" evidence="1">
    <location>
        <begin position="530"/>
        <end position="559"/>
    </location>
</feature>
<evidence type="ECO:0000313" key="3">
    <source>
        <dbReference type="EMBL" id="CAG7721514.1"/>
    </source>
</evidence>
<dbReference type="Pfam" id="PF19280">
    <property type="entry name" value="CERK_C"/>
    <property type="match status" value="1"/>
</dbReference>
<reference evidence="3" key="1">
    <citation type="submission" date="2021-06" db="EMBL/GenBank/DDBJ databases">
        <authorList>
            <person name="Hodson N. C."/>
            <person name="Mongue J. A."/>
            <person name="Jaron S. K."/>
        </authorList>
    </citation>
    <scope>NUCLEOTIDE SEQUENCE</scope>
</reference>